<dbReference type="AlphaFoldDB" id="A0ABD3EHG3"/>
<evidence type="ECO:0000313" key="3">
    <source>
        <dbReference type="Proteomes" id="UP001632038"/>
    </source>
</evidence>
<keyword evidence="3" id="KW-1185">Reference proteome</keyword>
<name>A0ABD3EHG3_9LAMI</name>
<dbReference type="Proteomes" id="UP001632038">
    <property type="component" value="Unassembled WGS sequence"/>
</dbReference>
<proteinExistence type="predicted"/>
<comment type="caution">
    <text evidence="2">The sequence shown here is derived from an EMBL/GenBank/DDBJ whole genome shotgun (WGS) entry which is preliminary data.</text>
</comment>
<dbReference type="PANTHER" id="PTHR34797:SF1">
    <property type="entry name" value="ATG8-INTERACTING PROTEIN 2"/>
    <property type="match status" value="1"/>
</dbReference>
<organism evidence="2 3">
    <name type="scientific">Castilleja foliolosa</name>
    <dbReference type="NCBI Taxonomy" id="1961234"/>
    <lineage>
        <taxon>Eukaryota</taxon>
        <taxon>Viridiplantae</taxon>
        <taxon>Streptophyta</taxon>
        <taxon>Embryophyta</taxon>
        <taxon>Tracheophyta</taxon>
        <taxon>Spermatophyta</taxon>
        <taxon>Magnoliopsida</taxon>
        <taxon>eudicotyledons</taxon>
        <taxon>Gunneridae</taxon>
        <taxon>Pentapetalae</taxon>
        <taxon>asterids</taxon>
        <taxon>lamiids</taxon>
        <taxon>Lamiales</taxon>
        <taxon>Orobanchaceae</taxon>
        <taxon>Pedicularideae</taxon>
        <taxon>Castillejinae</taxon>
        <taxon>Castilleja</taxon>
    </lineage>
</organism>
<reference evidence="3" key="1">
    <citation type="journal article" date="2024" name="IScience">
        <title>Strigolactones Initiate the Formation of Haustorium-like Structures in Castilleja.</title>
        <authorList>
            <person name="Buerger M."/>
            <person name="Peterson D."/>
            <person name="Chory J."/>
        </authorList>
    </citation>
    <scope>NUCLEOTIDE SEQUENCE [LARGE SCALE GENOMIC DNA]</scope>
</reference>
<dbReference type="InterPro" id="IPR040304">
    <property type="entry name" value="ATG8-IP-1/2"/>
</dbReference>
<feature type="compositionally biased region" description="Acidic residues" evidence="1">
    <location>
        <begin position="47"/>
        <end position="56"/>
    </location>
</feature>
<sequence>MPDEFRGTPVLDDKGNSLYVGGVDFGNDVAQSIHRSAALSSFHSDVEEGEGTDDSIEPVNNSEKLDERDEHDGVDLPCEAWLVERGKYVLVYFCCCSCLGLVIIGHQWQQERWKVLLQLRQFGINDE</sequence>
<evidence type="ECO:0000256" key="1">
    <source>
        <dbReference type="SAM" id="MobiDB-lite"/>
    </source>
</evidence>
<accession>A0ABD3EHG3</accession>
<gene>
    <name evidence="2" type="ORF">CASFOL_002295</name>
</gene>
<dbReference type="PANTHER" id="PTHR34797">
    <property type="entry name" value="ATG8-INTERACTING PROTEIN 2"/>
    <property type="match status" value="1"/>
</dbReference>
<dbReference type="EMBL" id="JAVIJP010000005">
    <property type="protein sequence ID" value="KAL3652614.1"/>
    <property type="molecule type" value="Genomic_DNA"/>
</dbReference>
<protein>
    <submittedName>
        <fullName evidence="2">Uncharacterized protein</fullName>
    </submittedName>
</protein>
<evidence type="ECO:0000313" key="2">
    <source>
        <dbReference type="EMBL" id="KAL3652614.1"/>
    </source>
</evidence>
<feature type="region of interest" description="Disordered" evidence="1">
    <location>
        <begin position="41"/>
        <end position="69"/>
    </location>
</feature>